<reference evidence="2" key="1">
    <citation type="journal article" date="2020" name="Nature">
        <title>Giant virus diversity and host interactions through global metagenomics.</title>
        <authorList>
            <person name="Schulz F."/>
            <person name="Roux S."/>
            <person name="Paez-Espino D."/>
            <person name="Jungbluth S."/>
            <person name="Walsh D.A."/>
            <person name="Denef V.J."/>
            <person name="McMahon K.D."/>
            <person name="Konstantinidis K.T."/>
            <person name="Eloe-Fadrosh E.A."/>
            <person name="Kyrpides N.C."/>
            <person name="Woyke T."/>
        </authorList>
    </citation>
    <scope>NUCLEOTIDE SEQUENCE</scope>
    <source>
        <strain evidence="2">GVMAG-M-3300019093-7</strain>
    </source>
</reference>
<sequence>MSIGFSDNCHWFQSPDKDFLITNDSSDIFLFGKGQFQFIEWIPRIIKEEKQFKEIPSTNRNAVFLVNPITNEIIFFKPKPEYDDIWYSDLNDNGLWFTIKAVSVLTKVLSFGIMPKGPFFVSMDTPLHTTLNTEHYWHQDYFSMIFMPEILQTEIGIAFNKNGKSDYTMIEYTSKCASTAVKIPKTYCDYARFLAKPGTVVCVNNTELLHSSPIIDNNVGSTIYRNPGNKIIQTALLVSDCEDSAINRFLCRNQIKIISQEAANAIIGNTNIEKITLNLLSVLGQITFSPFLKFTLSDYLNNERYMLEAGGARKRKTMRKRKKNTKKTKKTKRIKNKRRKGVKMLPSFIKQQWHQP</sequence>
<accession>A0A6C0BV74</accession>
<dbReference type="AlphaFoldDB" id="A0A6C0BV74"/>
<dbReference type="EMBL" id="MN739261">
    <property type="protein sequence ID" value="QHS96000.1"/>
    <property type="molecule type" value="Genomic_DNA"/>
</dbReference>
<proteinExistence type="predicted"/>
<name>A0A6C0BV74_9ZZZZ</name>
<feature type="region of interest" description="Disordered" evidence="1">
    <location>
        <begin position="312"/>
        <end position="356"/>
    </location>
</feature>
<organism evidence="2">
    <name type="scientific">viral metagenome</name>
    <dbReference type="NCBI Taxonomy" id="1070528"/>
    <lineage>
        <taxon>unclassified sequences</taxon>
        <taxon>metagenomes</taxon>
        <taxon>organismal metagenomes</taxon>
    </lineage>
</organism>
<evidence type="ECO:0000313" key="2">
    <source>
        <dbReference type="EMBL" id="QHS96000.1"/>
    </source>
</evidence>
<protein>
    <submittedName>
        <fullName evidence="2">Uncharacterized protein</fullName>
    </submittedName>
</protein>
<evidence type="ECO:0000256" key="1">
    <source>
        <dbReference type="SAM" id="MobiDB-lite"/>
    </source>
</evidence>
<feature type="compositionally biased region" description="Basic residues" evidence="1">
    <location>
        <begin position="312"/>
        <end position="342"/>
    </location>
</feature>